<evidence type="ECO:0000256" key="1">
    <source>
        <dbReference type="SAM" id="MobiDB-lite"/>
    </source>
</evidence>
<feature type="region of interest" description="Disordered" evidence="1">
    <location>
        <begin position="1188"/>
        <end position="1209"/>
    </location>
</feature>
<protein>
    <submittedName>
        <fullName evidence="2">Uncharacterized protein</fullName>
    </submittedName>
</protein>
<proteinExistence type="predicted"/>
<reference evidence="2 3" key="1">
    <citation type="submission" date="2023-02" db="EMBL/GenBank/DDBJ databases">
        <title>LHISI_Scaffold_Assembly.</title>
        <authorList>
            <person name="Stuart O.P."/>
            <person name="Cleave R."/>
            <person name="Magrath M.J.L."/>
            <person name="Mikheyev A.S."/>
        </authorList>
    </citation>
    <scope>NUCLEOTIDE SEQUENCE [LARGE SCALE GENOMIC DNA]</scope>
    <source>
        <strain evidence="2">Daus_M_001</strain>
        <tissue evidence="2">Leg muscle</tissue>
    </source>
</reference>
<dbReference type="Proteomes" id="UP001159363">
    <property type="component" value="Chromosome 12"/>
</dbReference>
<gene>
    <name evidence="2" type="ORF">PR048_029385</name>
</gene>
<feature type="compositionally biased region" description="Basic and acidic residues" evidence="1">
    <location>
        <begin position="1189"/>
        <end position="1199"/>
    </location>
</feature>
<name>A0ABQ9GD69_9NEOP</name>
<organism evidence="2 3">
    <name type="scientific">Dryococelus australis</name>
    <dbReference type="NCBI Taxonomy" id="614101"/>
    <lineage>
        <taxon>Eukaryota</taxon>
        <taxon>Metazoa</taxon>
        <taxon>Ecdysozoa</taxon>
        <taxon>Arthropoda</taxon>
        <taxon>Hexapoda</taxon>
        <taxon>Insecta</taxon>
        <taxon>Pterygota</taxon>
        <taxon>Neoptera</taxon>
        <taxon>Polyneoptera</taxon>
        <taxon>Phasmatodea</taxon>
        <taxon>Verophasmatodea</taxon>
        <taxon>Anareolatae</taxon>
        <taxon>Phasmatidae</taxon>
        <taxon>Eurycanthinae</taxon>
        <taxon>Dryococelus</taxon>
    </lineage>
</organism>
<keyword evidence="3" id="KW-1185">Reference proteome</keyword>
<dbReference type="EMBL" id="JARBHB010000013">
    <property type="protein sequence ID" value="KAJ8870364.1"/>
    <property type="molecule type" value="Genomic_DNA"/>
</dbReference>
<sequence>MLLVGGWVFSGISRFPRPLHSGAAPYSPQLLSSAANTSLSGAAQFSSFAWFLLVLAENQFNVRTKFPVESTLASPNLLSSWFQLCSLCREQSLATSNAVTRRLVVRSQRDRPTSSLVHGCHGHVAFRSGHVLSHRKWLCVALARQSVGELTAGSDAIQRHALLATLKGYFVENQARMPPNKLASHTTQVDLNEKIAHLRCVAECLKCRLPRGTVKRKEHTLQTMPLSALAMHTHCDENTARQFRALRLASMAHLVRVTVQKVWRIRCETGYDTNNITLLFSCTNGLKAGVTIERRDAARRVRRSPPATSAIYVFTIEGCCDASLRRHRPVFFSFPSSPDADDGGGDHLLLHSHWLKLDAPRYWETRLRRTPSASSLLHASRAVFPPSIPVLKPARGCHYRGKVVPTANYECFRWKHWRPVGSARFPCAPVTRPFVVAYNFPDDAAPAVAEISARSPPTDANRVSIPGLVGIVPDDAAAGRRVFSGISPPPPARLHSNVIPDPRCREPPKSLSILYMQRVKTLSAASARGRCERVSQSALLSSCTTYTLAISVRETNFGPNVQFKTLRKLLRGNAFVGWYIRFQTKPRALNGGSDTRCRNVKHLSSNEFVESDPIDRTECGTRHSGCTTSFPLYSSLEYSLKLCRINRMQVIVYTIFDESVRDNYRLVLISRRYETHSLQLYEAFRTKCGPVAALVCAWFKFNLHTSIKKPIREQGAGAVVPTTAILDYYITILYYIIIATWYHVAILDYIIAAILDYATVSFLKAHTSFMMSCTVSPSFQSNISTGTGESCESIVYSLQGIGIFTPRSGIFYSHWRQPIIRVHQCIIIIDCSRLFFGSRISEFSPTIRLYNSFIASSPSEPCPHSSDISSDLMSVAEVRLYLYASLRNCQSYTSARISPLHRLHSRLGRVVFAPVSSDRELYVAGGAGRNRCLVGGDLLIVKVAGPVVEGPRRRRGTARARTESTCCPRQKIARQAGRVDTEMSFASPGAVRDVALYEVEEYPGSRTSAGLQKNRVTCCCPAVWRWTHLALPFPLADMLVALPPPHPVNNGQLPSGCCTARWLACVTSPLPCWRFRRAWRRLMNVLVRLAGALVLLDASRRPPGRVRKRSLVWTTDGDCGTTAMACGEVLQGKLVLAHYCTFSVHAAGATLRRMSASHRADTLMQLAVSRPPAPGLVPWCGPKLPLSGAKEREKKRESPSRAAGTPVGLGRIGNGLSTRFYEIVRRNKCPKCFRIEAPACVAACVKCVQDIRIIRRRRIKKMEVAYHLTKDVYSKRSVSFNAKLRHCCTVIRPEALYAAECLAMNKKGLMEQLEAKERKILRKILGPVKENENNGYHSEMRIAFYGHLMRMSSEILSNQIFTYFLNKKTKGVWFTEVGKDLQELGISHDDIYERDPLKKKFQGCQGLQPKPKMKIGKVWTEERREAHRKRMQENWTNVKGRRKQLK</sequence>
<comment type="caution">
    <text evidence="2">The sequence shown here is derived from an EMBL/GenBank/DDBJ whole genome shotgun (WGS) entry which is preliminary data.</text>
</comment>
<evidence type="ECO:0000313" key="3">
    <source>
        <dbReference type="Proteomes" id="UP001159363"/>
    </source>
</evidence>
<accession>A0ABQ9GD69</accession>
<evidence type="ECO:0000313" key="2">
    <source>
        <dbReference type="EMBL" id="KAJ8870364.1"/>
    </source>
</evidence>